<dbReference type="HAMAP" id="MF_01023">
    <property type="entry name" value="HisC_aminotrans_2"/>
    <property type="match status" value="1"/>
</dbReference>
<gene>
    <name evidence="11" type="primary">hisC</name>
    <name evidence="13" type="ORF">SAMN04488540_109136</name>
</gene>
<comment type="cofactor">
    <cofactor evidence="1 11">
        <name>pyridoxal 5'-phosphate</name>
        <dbReference type="ChEBI" id="CHEBI:597326"/>
    </cofactor>
</comment>
<dbReference type="Gene3D" id="3.90.1150.10">
    <property type="entry name" value="Aspartate Aminotransferase, domain 1"/>
    <property type="match status" value="1"/>
</dbReference>
<dbReference type="GO" id="GO:0030170">
    <property type="term" value="F:pyridoxal phosphate binding"/>
    <property type="evidence" value="ECO:0007669"/>
    <property type="project" value="InterPro"/>
</dbReference>
<comment type="pathway">
    <text evidence="2 11">Amino-acid biosynthesis; L-histidine biosynthesis; L-histidine from 5-phospho-alpha-D-ribose 1-diphosphate: step 7/9.</text>
</comment>
<proteinExistence type="inferred from homology"/>
<evidence type="ECO:0000256" key="9">
    <source>
        <dbReference type="ARBA" id="ARBA00023102"/>
    </source>
</evidence>
<evidence type="ECO:0000256" key="8">
    <source>
        <dbReference type="ARBA" id="ARBA00022898"/>
    </source>
</evidence>
<dbReference type="InterPro" id="IPR015422">
    <property type="entry name" value="PyrdxlP-dep_Trfase_small"/>
</dbReference>
<keyword evidence="5 11" id="KW-0032">Aminotransferase</keyword>
<sequence>MSLAQRLCCPQLRDLTPYASARRSASGGNVWLNANESPWRNANVAGINRYPDCQPPQLRQAYADYASVAPSQVLISRGADEGIELLIRAFCVPGQDKVVSLTPSYGMYRISAETCGIDYQAIPWQQGYTLPPSLVDAGRDAKLLFICNPNNPTGTLVPTDDLLQLARALPETLVVIDEAYIEFCPQQSLAASIAATPNLVVLRTLSKAFALAGARCGFVLANDDVIAMLEKVIAPYPVPVPVSDLALETLSNFGIRRMQSQVSQLNARRQALITALDALPGVGTILDSASNFVLFEADNADVLLADLAANGILIRAYSALPGWLRVSIGSDSEMSALMAALEPALQQPRQDAQQ</sequence>
<evidence type="ECO:0000256" key="3">
    <source>
        <dbReference type="ARBA" id="ARBA00007970"/>
    </source>
</evidence>
<keyword evidence="6 11" id="KW-0028">Amino-acid biosynthesis</keyword>
<dbReference type="Pfam" id="PF00155">
    <property type="entry name" value="Aminotran_1_2"/>
    <property type="match status" value="1"/>
</dbReference>
<dbReference type="InterPro" id="IPR005861">
    <property type="entry name" value="HisP_aminotrans"/>
</dbReference>
<feature type="modified residue" description="N6-(pyridoxal phosphate)lysine" evidence="11">
    <location>
        <position position="207"/>
    </location>
</feature>
<evidence type="ECO:0000256" key="1">
    <source>
        <dbReference type="ARBA" id="ARBA00001933"/>
    </source>
</evidence>
<comment type="similarity">
    <text evidence="3 11">Belongs to the class-II pyridoxal-phosphate-dependent aminotransferase family. Histidinol-phosphate aminotransferase subfamily.</text>
</comment>
<organism evidence="13 14">
    <name type="scientific">Ferrimonas sediminum</name>
    <dbReference type="NCBI Taxonomy" id="718193"/>
    <lineage>
        <taxon>Bacteria</taxon>
        <taxon>Pseudomonadati</taxon>
        <taxon>Pseudomonadota</taxon>
        <taxon>Gammaproteobacteria</taxon>
        <taxon>Alteromonadales</taxon>
        <taxon>Ferrimonadaceae</taxon>
        <taxon>Ferrimonas</taxon>
    </lineage>
</organism>
<dbReference type="Proteomes" id="UP000199527">
    <property type="component" value="Unassembled WGS sequence"/>
</dbReference>
<keyword evidence="7 11" id="KW-0808">Transferase</keyword>
<dbReference type="GO" id="GO:0000105">
    <property type="term" value="P:L-histidine biosynthetic process"/>
    <property type="evidence" value="ECO:0007669"/>
    <property type="project" value="UniProtKB-UniRule"/>
</dbReference>
<evidence type="ECO:0000313" key="13">
    <source>
        <dbReference type="EMBL" id="SDJ54876.1"/>
    </source>
</evidence>
<evidence type="ECO:0000256" key="5">
    <source>
        <dbReference type="ARBA" id="ARBA00022576"/>
    </source>
</evidence>
<evidence type="ECO:0000256" key="10">
    <source>
        <dbReference type="ARBA" id="ARBA00047481"/>
    </source>
</evidence>
<dbReference type="Gene3D" id="3.40.640.10">
    <property type="entry name" value="Type I PLP-dependent aspartate aminotransferase-like (Major domain)"/>
    <property type="match status" value="1"/>
</dbReference>
<dbReference type="PANTHER" id="PTHR42885">
    <property type="entry name" value="HISTIDINOL-PHOSPHATE AMINOTRANSFERASE-RELATED"/>
    <property type="match status" value="1"/>
</dbReference>
<dbReference type="UniPathway" id="UPA00031">
    <property type="reaction ID" value="UER00012"/>
</dbReference>
<feature type="domain" description="Aminotransferase class I/classII large" evidence="12">
    <location>
        <begin position="45"/>
        <end position="341"/>
    </location>
</feature>
<dbReference type="NCBIfam" id="TIGR01141">
    <property type="entry name" value="hisC"/>
    <property type="match status" value="1"/>
</dbReference>
<evidence type="ECO:0000256" key="4">
    <source>
        <dbReference type="ARBA" id="ARBA00011738"/>
    </source>
</evidence>
<keyword evidence="9 11" id="KW-0368">Histidine biosynthesis</keyword>
<dbReference type="InterPro" id="IPR001917">
    <property type="entry name" value="Aminotrans_II_pyridoxalP_BS"/>
</dbReference>
<dbReference type="InterPro" id="IPR015421">
    <property type="entry name" value="PyrdxlP-dep_Trfase_major"/>
</dbReference>
<evidence type="ECO:0000256" key="7">
    <source>
        <dbReference type="ARBA" id="ARBA00022679"/>
    </source>
</evidence>
<dbReference type="GO" id="GO:0004400">
    <property type="term" value="F:histidinol-phosphate transaminase activity"/>
    <property type="evidence" value="ECO:0007669"/>
    <property type="project" value="UniProtKB-UniRule"/>
</dbReference>
<dbReference type="InterPro" id="IPR015424">
    <property type="entry name" value="PyrdxlP-dep_Trfase"/>
</dbReference>
<keyword evidence="8 11" id="KW-0663">Pyridoxal phosphate</keyword>
<dbReference type="RefSeq" id="WP_090365512.1">
    <property type="nucleotide sequence ID" value="NZ_FNEM01000009.1"/>
</dbReference>
<evidence type="ECO:0000313" key="14">
    <source>
        <dbReference type="Proteomes" id="UP000199527"/>
    </source>
</evidence>
<evidence type="ECO:0000256" key="11">
    <source>
        <dbReference type="HAMAP-Rule" id="MF_01023"/>
    </source>
</evidence>
<accession>A0A1G8ULV3</accession>
<dbReference type="OrthoDB" id="9813612at2"/>
<dbReference type="PROSITE" id="PS00599">
    <property type="entry name" value="AA_TRANSFER_CLASS_2"/>
    <property type="match status" value="1"/>
</dbReference>
<dbReference type="EC" id="2.6.1.9" evidence="11"/>
<dbReference type="SUPFAM" id="SSF53383">
    <property type="entry name" value="PLP-dependent transferases"/>
    <property type="match status" value="1"/>
</dbReference>
<dbReference type="PANTHER" id="PTHR42885:SF2">
    <property type="entry name" value="HISTIDINOL-PHOSPHATE AMINOTRANSFERASE"/>
    <property type="match status" value="1"/>
</dbReference>
<evidence type="ECO:0000256" key="6">
    <source>
        <dbReference type="ARBA" id="ARBA00022605"/>
    </source>
</evidence>
<dbReference type="CDD" id="cd00609">
    <property type="entry name" value="AAT_like"/>
    <property type="match status" value="1"/>
</dbReference>
<reference evidence="14" key="1">
    <citation type="submission" date="2016-10" db="EMBL/GenBank/DDBJ databases">
        <authorList>
            <person name="Varghese N."/>
            <person name="Submissions S."/>
        </authorList>
    </citation>
    <scope>NUCLEOTIDE SEQUENCE [LARGE SCALE GENOMIC DNA]</scope>
    <source>
        <strain evidence="14">DSM 23317</strain>
    </source>
</reference>
<evidence type="ECO:0000259" key="12">
    <source>
        <dbReference type="Pfam" id="PF00155"/>
    </source>
</evidence>
<evidence type="ECO:0000256" key="2">
    <source>
        <dbReference type="ARBA" id="ARBA00005011"/>
    </source>
</evidence>
<dbReference type="AlphaFoldDB" id="A0A1G8ULV3"/>
<dbReference type="InterPro" id="IPR004839">
    <property type="entry name" value="Aminotransferase_I/II_large"/>
</dbReference>
<comment type="subunit">
    <text evidence="4 11">Homodimer.</text>
</comment>
<protein>
    <recommendedName>
        <fullName evidence="11">Histidinol-phosphate aminotransferase</fullName>
        <ecNumber evidence="11">2.6.1.9</ecNumber>
    </recommendedName>
    <alternativeName>
        <fullName evidence="11">Imidazole acetol-phosphate transaminase</fullName>
    </alternativeName>
</protein>
<name>A0A1G8ULV3_9GAMM</name>
<comment type="catalytic activity">
    <reaction evidence="10 11">
        <text>L-histidinol phosphate + 2-oxoglutarate = 3-(imidazol-4-yl)-2-oxopropyl phosphate + L-glutamate</text>
        <dbReference type="Rhea" id="RHEA:23744"/>
        <dbReference type="ChEBI" id="CHEBI:16810"/>
        <dbReference type="ChEBI" id="CHEBI:29985"/>
        <dbReference type="ChEBI" id="CHEBI:57766"/>
        <dbReference type="ChEBI" id="CHEBI:57980"/>
        <dbReference type="EC" id="2.6.1.9"/>
    </reaction>
</comment>
<keyword evidence="14" id="KW-1185">Reference proteome</keyword>
<dbReference type="EMBL" id="FNEM01000009">
    <property type="protein sequence ID" value="SDJ54876.1"/>
    <property type="molecule type" value="Genomic_DNA"/>
</dbReference>